<dbReference type="EMBL" id="MUAV01000283">
    <property type="protein sequence ID" value="RAP35862.1"/>
    <property type="molecule type" value="Genomic_DNA"/>
</dbReference>
<comment type="caution">
    <text evidence="1">The sequence shown here is derived from an EMBL/GenBank/DDBJ whole genome shotgun (WGS) entry which is preliminary data.</text>
</comment>
<keyword evidence="2" id="KW-1185">Reference proteome</keyword>
<accession>A0ABX9DCM1</accession>
<organism evidence="1 2">
    <name type="scientific">Rhodovulum viride</name>
    <dbReference type="NCBI Taxonomy" id="1231134"/>
    <lineage>
        <taxon>Bacteria</taxon>
        <taxon>Pseudomonadati</taxon>
        <taxon>Pseudomonadota</taxon>
        <taxon>Alphaproteobacteria</taxon>
        <taxon>Rhodobacterales</taxon>
        <taxon>Paracoccaceae</taxon>
        <taxon>Rhodovulum</taxon>
    </lineage>
</organism>
<proteinExistence type="predicted"/>
<reference evidence="1 2" key="1">
    <citation type="submission" date="2017-01" db="EMBL/GenBank/DDBJ databases">
        <title>Genome sequence of Rhodovulum viride JA756.</title>
        <authorList>
            <person name="Lakshmi K.V."/>
            <person name="Tushar L.D."/>
            <person name="Sasikala C."/>
            <person name="Venkataramana C."/>
        </authorList>
    </citation>
    <scope>NUCLEOTIDE SEQUENCE [LARGE SCALE GENOMIC DNA]</scope>
    <source>
        <strain evidence="1 2">JA756</strain>
    </source>
</reference>
<dbReference type="Proteomes" id="UP000248659">
    <property type="component" value="Unassembled WGS sequence"/>
</dbReference>
<evidence type="ECO:0008006" key="3">
    <source>
        <dbReference type="Google" id="ProtNLM"/>
    </source>
</evidence>
<evidence type="ECO:0000313" key="2">
    <source>
        <dbReference type="Proteomes" id="UP000248659"/>
    </source>
</evidence>
<feature type="non-terminal residue" evidence="1">
    <location>
        <position position="1"/>
    </location>
</feature>
<sequence length="77" mass="8605">TFLEKRWNDNLQLEDGIHVALLALKECIDGELNGDNLDIAIISDPQEQLLGFKGTDIPGPRFKKLSPEEINDTLDSL</sequence>
<gene>
    <name evidence="1" type="ORF">BYZ73_22125</name>
</gene>
<dbReference type="Pfam" id="PF00227">
    <property type="entry name" value="Proteasome"/>
    <property type="match status" value="1"/>
</dbReference>
<dbReference type="InterPro" id="IPR029055">
    <property type="entry name" value="Ntn_hydrolases_N"/>
</dbReference>
<protein>
    <recommendedName>
        <fullName evidence="3">Proteasome subunit</fullName>
    </recommendedName>
</protein>
<name>A0ABX9DCM1_9RHOB</name>
<dbReference type="Gene3D" id="3.60.20.10">
    <property type="entry name" value="Glutamine Phosphoribosylpyrophosphate, subunit 1, domain 1"/>
    <property type="match status" value="1"/>
</dbReference>
<dbReference type="InterPro" id="IPR001353">
    <property type="entry name" value="Proteasome_sua/b"/>
</dbReference>
<dbReference type="SUPFAM" id="SSF56235">
    <property type="entry name" value="N-terminal nucleophile aminohydrolases (Ntn hydrolases)"/>
    <property type="match status" value="1"/>
</dbReference>
<evidence type="ECO:0000313" key="1">
    <source>
        <dbReference type="EMBL" id="RAP35862.1"/>
    </source>
</evidence>